<sequence>MATRLLSRLWLEPELSVAELSVRSCVAAIMSRSLKDIFLGAVNNLNIRIVVEKENKENTESRFIVIDISKINNKDNNSTYI</sequence>
<organism evidence="1 2">
    <name type="scientific">Strigomonas culicis</name>
    <dbReference type="NCBI Taxonomy" id="28005"/>
    <lineage>
        <taxon>Eukaryota</taxon>
        <taxon>Discoba</taxon>
        <taxon>Euglenozoa</taxon>
        <taxon>Kinetoplastea</taxon>
        <taxon>Metakinetoplastina</taxon>
        <taxon>Trypanosomatida</taxon>
        <taxon>Trypanosomatidae</taxon>
        <taxon>Strigomonadinae</taxon>
        <taxon>Strigomonas</taxon>
    </lineage>
</organism>
<accession>S9TG31</accession>
<gene>
    <name evidence="1" type="ORF">STCU_11677</name>
</gene>
<dbReference type="AlphaFoldDB" id="S9TG31"/>
<name>S9TG31_9TRYP</name>
<evidence type="ECO:0000313" key="1">
    <source>
        <dbReference type="EMBL" id="EPY15914.1"/>
    </source>
</evidence>
<proteinExistence type="predicted"/>
<reference evidence="1 2" key="1">
    <citation type="journal article" date="2013" name="PLoS ONE">
        <title>Predicting the Proteins of Angomonas deanei, Strigomonas culicis and Their Respective Endosymbionts Reveals New Aspects of the Trypanosomatidae Family.</title>
        <authorList>
            <person name="Motta M.C."/>
            <person name="Martins A.C."/>
            <person name="de Souza S.S."/>
            <person name="Catta-Preta C.M."/>
            <person name="Silva R."/>
            <person name="Klein C.C."/>
            <person name="de Almeida L.G."/>
            <person name="de Lima Cunha O."/>
            <person name="Ciapina L.P."/>
            <person name="Brocchi M."/>
            <person name="Colabardini A.C."/>
            <person name="de Araujo Lima B."/>
            <person name="Machado C.R."/>
            <person name="de Almeida Soares C.M."/>
            <person name="Probst C.M."/>
            <person name="de Menezes C.B."/>
            <person name="Thompson C.E."/>
            <person name="Bartholomeu D.C."/>
            <person name="Gradia D.F."/>
            <person name="Pavoni D.P."/>
            <person name="Grisard E.C."/>
            <person name="Fantinatti-Garboggini F."/>
            <person name="Marchini F.K."/>
            <person name="Rodrigues-Luiz G.F."/>
            <person name="Wagner G."/>
            <person name="Goldman G.H."/>
            <person name="Fietto J.L."/>
            <person name="Elias M.C."/>
            <person name="Goldman M.H."/>
            <person name="Sagot M.F."/>
            <person name="Pereira M."/>
            <person name="Stoco P.H."/>
            <person name="de Mendonca-Neto R.P."/>
            <person name="Teixeira S.M."/>
            <person name="Maciel T.E."/>
            <person name="de Oliveira Mendes T.A."/>
            <person name="Urmenyi T.P."/>
            <person name="de Souza W."/>
            <person name="Schenkman S."/>
            <person name="de Vasconcelos A.T."/>
        </authorList>
    </citation>
    <scope>NUCLEOTIDE SEQUENCE [LARGE SCALE GENOMIC DNA]</scope>
</reference>
<protein>
    <submittedName>
        <fullName evidence="1">Uncharacterized protein</fullName>
    </submittedName>
</protein>
<dbReference type="EMBL" id="ATMH01011659">
    <property type="protein sequence ID" value="EPY15914.1"/>
    <property type="molecule type" value="Genomic_DNA"/>
</dbReference>
<keyword evidence="2" id="KW-1185">Reference proteome</keyword>
<comment type="caution">
    <text evidence="1">The sequence shown here is derived from an EMBL/GenBank/DDBJ whole genome shotgun (WGS) entry which is preliminary data.</text>
</comment>
<evidence type="ECO:0000313" key="2">
    <source>
        <dbReference type="Proteomes" id="UP000015354"/>
    </source>
</evidence>
<dbReference type="Proteomes" id="UP000015354">
    <property type="component" value="Unassembled WGS sequence"/>
</dbReference>